<name>A0A4Q2CY15_9AGAR</name>
<evidence type="ECO:0000313" key="1">
    <source>
        <dbReference type="EMBL" id="RXW11663.1"/>
    </source>
</evidence>
<dbReference type="AlphaFoldDB" id="A0A4Q2CY15"/>
<organism evidence="1 2">
    <name type="scientific">Candolleomyces aberdarensis</name>
    <dbReference type="NCBI Taxonomy" id="2316362"/>
    <lineage>
        <taxon>Eukaryota</taxon>
        <taxon>Fungi</taxon>
        <taxon>Dikarya</taxon>
        <taxon>Basidiomycota</taxon>
        <taxon>Agaricomycotina</taxon>
        <taxon>Agaricomycetes</taxon>
        <taxon>Agaricomycetidae</taxon>
        <taxon>Agaricales</taxon>
        <taxon>Agaricineae</taxon>
        <taxon>Psathyrellaceae</taxon>
        <taxon>Candolleomyces</taxon>
    </lineage>
</organism>
<protein>
    <submittedName>
        <fullName evidence="1">Uncharacterized protein</fullName>
    </submittedName>
</protein>
<proteinExistence type="predicted"/>
<sequence length="593" mass="66535">MPLNINEFLSYFDYFEGAVAAEAIIVAPEDQLLSQARMGSVVHLRSLTRAVLQSGRAVNITIVDIFKELVLSQPTPEIIEVSSGLSKDVRQTELAVHCIFLSADLLTRTQTWKQVGKSLLPHWDAMVVWVGFIVKDLSELLGPDKAQVRKLVRCSAIILAKVAWAGSWPARLFRSGGAAEAIISLWCFLDADGLPIFISSLMERTGCPIISLFENRCLQNKDTALSKLQEQTGDSLKATFHFASGRLKSLKQRLASKRMTVLCATSDVRSIWKIILRMIEHGPNKQIYDAMIQFKVFRRMVQSLNEVTKSAISLPHGYNHNEGPKSALYASETMGEVMFGMMLSTQTSRAIAQGIYGGLHQYLIRHFLPHASTTTLQYRMLLDAYKSISLHGIYPAVRKATVFSQDIPGEVGINKLKTRFPDFKEVFYMLDYANREPIRKEEHVKYLKQLCDSPMQGKTSGLSKMTKRPKPALAVGHWTECKVFKEAEESILISPSISKRAELLIFVEDTCNEAYFEIMQTPRLTNAQVPVFSIDGTEAEIMLSGLLPTTFWANQVAAENAIYSRKEYRVLSFFNEAQNDPTIKLAEGIFLAT</sequence>
<dbReference type="EMBL" id="SDEE01001705">
    <property type="protein sequence ID" value="RXW11663.1"/>
    <property type="molecule type" value="Genomic_DNA"/>
</dbReference>
<gene>
    <name evidence="1" type="ORF">EST38_g14192</name>
</gene>
<reference evidence="1 2" key="1">
    <citation type="submission" date="2019-01" db="EMBL/GenBank/DDBJ databases">
        <title>Draft genome sequence of Psathyrella aberdarensis IHI B618.</title>
        <authorList>
            <person name="Buettner E."/>
            <person name="Kellner H."/>
        </authorList>
    </citation>
    <scope>NUCLEOTIDE SEQUENCE [LARGE SCALE GENOMIC DNA]</scope>
    <source>
        <strain evidence="1 2">IHI B618</strain>
    </source>
</reference>
<dbReference type="Proteomes" id="UP000290288">
    <property type="component" value="Unassembled WGS sequence"/>
</dbReference>
<comment type="caution">
    <text evidence="1">The sequence shown here is derived from an EMBL/GenBank/DDBJ whole genome shotgun (WGS) entry which is preliminary data.</text>
</comment>
<dbReference type="OrthoDB" id="432970at2759"/>
<evidence type="ECO:0000313" key="2">
    <source>
        <dbReference type="Proteomes" id="UP000290288"/>
    </source>
</evidence>
<keyword evidence="2" id="KW-1185">Reference proteome</keyword>
<accession>A0A4Q2CY15</accession>